<reference evidence="1 2" key="1">
    <citation type="submission" date="2015-07" db="EMBL/GenBank/DDBJ databases">
        <title>High-quality draft genome sequence of Oceanobacillus caeni HM6, a bacillus isolated from a human feces.</title>
        <authorList>
            <person name="Kumar J."/>
            <person name="Verma M.K."/>
            <person name="Pandey R."/>
            <person name="Bhambi M."/>
            <person name="Chauhan N."/>
        </authorList>
    </citation>
    <scope>NUCLEOTIDE SEQUENCE [LARGE SCALE GENOMIC DNA]</scope>
    <source>
        <strain evidence="1 2">HM6</strain>
    </source>
</reference>
<name>A0ABR5MML8_9BACI</name>
<organism evidence="1 2">
    <name type="scientific">Oceanobacillus caeni</name>
    <dbReference type="NCBI Taxonomy" id="405946"/>
    <lineage>
        <taxon>Bacteria</taxon>
        <taxon>Bacillati</taxon>
        <taxon>Bacillota</taxon>
        <taxon>Bacilli</taxon>
        <taxon>Bacillales</taxon>
        <taxon>Bacillaceae</taxon>
        <taxon>Oceanobacillus</taxon>
    </lineage>
</organism>
<dbReference type="EMBL" id="LGTK01000005">
    <property type="protein sequence ID" value="KPH77912.1"/>
    <property type="molecule type" value="Genomic_DNA"/>
</dbReference>
<comment type="caution">
    <text evidence="1">The sequence shown here is derived from an EMBL/GenBank/DDBJ whole genome shotgun (WGS) entry which is preliminary data.</text>
</comment>
<evidence type="ECO:0000313" key="1">
    <source>
        <dbReference type="EMBL" id="KPH77912.1"/>
    </source>
</evidence>
<accession>A0ABR5MML8</accession>
<evidence type="ECO:0000313" key="2">
    <source>
        <dbReference type="Proteomes" id="UP000037854"/>
    </source>
</evidence>
<protein>
    <recommendedName>
        <fullName evidence="3">DUF2187 domain-containing protein</fullName>
    </recommendedName>
</protein>
<sequence>MKRRKVEAFQGDKEKAKPGDVVQFLRNNIILEGIALPSNAENSIIVDLSSTSFKVLEEINHGYSNTVVAHHKYRVIEKSNEE</sequence>
<dbReference type="Proteomes" id="UP000037854">
    <property type="component" value="Unassembled WGS sequence"/>
</dbReference>
<proteinExistence type="predicted"/>
<dbReference type="Pfam" id="PF09953">
    <property type="entry name" value="DUF2187"/>
    <property type="match status" value="1"/>
</dbReference>
<keyword evidence="2" id="KW-1185">Reference proteome</keyword>
<gene>
    <name evidence="1" type="ORF">AFL42_02590</name>
</gene>
<dbReference type="InterPro" id="IPR018690">
    <property type="entry name" value="DUF2187"/>
</dbReference>
<evidence type="ECO:0008006" key="3">
    <source>
        <dbReference type="Google" id="ProtNLM"/>
    </source>
</evidence>